<comment type="caution">
    <text evidence="1">The sequence shown here is derived from an EMBL/GenBank/DDBJ whole genome shotgun (WGS) entry which is preliminary data.</text>
</comment>
<proteinExistence type="predicted"/>
<dbReference type="Proteomes" id="UP001281761">
    <property type="component" value="Unassembled WGS sequence"/>
</dbReference>
<evidence type="ECO:0000313" key="1">
    <source>
        <dbReference type="EMBL" id="KAK2950142.1"/>
    </source>
</evidence>
<dbReference type="EMBL" id="JARBJD010000142">
    <property type="protein sequence ID" value="KAK2950142.1"/>
    <property type="molecule type" value="Genomic_DNA"/>
</dbReference>
<name>A0ABQ9XHM6_9EUKA</name>
<accession>A0ABQ9XHM6</accession>
<gene>
    <name evidence="1" type="ORF">BLNAU_14944</name>
</gene>
<protein>
    <submittedName>
        <fullName evidence="1">Uncharacterized protein</fullName>
    </submittedName>
</protein>
<keyword evidence="2" id="KW-1185">Reference proteome</keyword>
<reference evidence="1 2" key="1">
    <citation type="journal article" date="2022" name="bioRxiv">
        <title>Genomics of Preaxostyla Flagellates Illuminates Evolutionary Transitions and the Path Towards Mitochondrial Loss.</title>
        <authorList>
            <person name="Novak L.V.F."/>
            <person name="Treitli S.C."/>
            <person name="Pyrih J."/>
            <person name="Halakuc P."/>
            <person name="Pipaliya S.V."/>
            <person name="Vacek V."/>
            <person name="Brzon O."/>
            <person name="Soukal P."/>
            <person name="Eme L."/>
            <person name="Dacks J.B."/>
            <person name="Karnkowska A."/>
            <person name="Elias M."/>
            <person name="Hampl V."/>
        </authorList>
    </citation>
    <scope>NUCLEOTIDE SEQUENCE [LARGE SCALE GENOMIC DNA]</scope>
    <source>
        <strain evidence="1">NAU3</strain>
        <tissue evidence="1">Gut</tissue>
    </source>
</reference>
<organism evidence="1 2">
    <name type="scientific">Blattamonas nauphoetae</name>
    <dbReference type="NCBI Taxonomy" id="2049346"/>
    <lineage>
        <taxon>Eukaryota</taxon>
        <taxon>Metamonada</taxon>
        <taxon>Preaxostyla</taxon>
        <taxon>Oxymonadida</taxon>
        <taxon>Blattamonas</taxon>
    </lineage>
</organism>
<sequence>MEMVDSLITNYSLRVRLALVKADLIPQIISTLNPQSLSFAEAVDIHKYLMKSMRNFVWLATRIGLSQLKIEDGNEQQAVRETVFQQVLFPSEKYLWHWCMNRFSIIDGEQSAEFMDLLAFLLELSPYYLPAMKFVLNMPVALTIPS</sequence>
<evidence type="ECO:0000313" key="2">
    <source>
        <dbReference type="Proteomes" id="UP001281761"/>
    </source>
</evidence>